<keyword evidence="1" id="KW-0472">Membrane</keyword>
<protein>
    <submittedName>
        <fullName evidence="2">Membrane protein</fullName>
    </submittedName>
</protein>
<gene>
    <name evidence="2" type="ORF">NCTC12278_01353</name>
</gene>
<feature type="transmembrane region" description="Helical" evidence="1">
    <location>
        <begin position="41"/>
        <end position="64"/>
    </location>
</feature>
<dbReference type="InterPro" id="IPR021688">
    <property type="entry name" value="DUF3270"/>
</dbReference>
<name>A0A2X3VSU2_9STRE</name>
<keyword evidence="3" id="KW-1185">Reference proteome</keyword>
<evidence type="ECO:0000313" key="3">
    <source>
        <dbReference type="Proteomes" id="UP000249495"/>
    </source>
</evidence>
<proteinExistence type="predicted"/>
<evidence type="ECO:0000256" key="1">
    <source>
        <dbReference type="SAM" id="Phobius"/>
    </source>
</evidence>
<dbReference type="EMBL" id="LS483343">
    <property type="protein sequence ID" value="SQF40775.1"/>
    <property type="molecule type" value="Genomic_DNA"/>
</dbReference>
<dbReference type="STRING" id="1123303.GCA_000372425_00871"/>
<dbReference type="OrthoDB" id="2222880at2"/>
<evidence type="ECO:0000313" key="2">
    <source>
        <dbReference type="EMBL" id="SQF40775.1"/>
    </source>
</evidence>
<feature type="transmembrane region" description="Helical" evidence="1">
    <location>
        <begin position="70"/>
        <end position="90"/>
    </location>
</feature>
<sequence length="95" mass="10968">MNSNLKRQLEEDDLVYSQETAQPKYQDYQVYDDTKEKVKELIFFAKLAFFCVVTVLTAFVLLSAKLSPVFAFPLAMLISFGATNLVGHWVRKRQN</sequence>
<dbReference type="KEGG" id="sfer:NCTC12278_01353"/>
<dbReference type="Proteomes" id="UP000249495">
    <property type="component" value="Chromosome 1"/>
</dbReference>
<keyword evidence="1" id="KW-1133">Transmembrane helix</keyword>
<reference evidence="2 3" key="1">
    <citation type="submission" date="2018-06" db="EMBL/GenBank/DDBJ databases">
        <authorList>
            <consortium name="Pathogen Informatics"/>
            <person name="Doyle S."/>
        </authorList>
    </citation>
    <scope>NUCLEOTIDE SEQUENCE [LARGE SCALE GENOMIC DNA]</scope>
    <source>
        <strain evidence="2 3">NCTC12278</strain>
    </source>
</reference>
<dbReference type="RefSeq" id="WP_018030200.1">
    <property type="nucleotide sequence ID" value="NZ_CAMCCF010000002.1"/>
</dbReference>
<accession>A0A2X3VSU2</accession>
<dbReference type="Pfam" id="PF11674">
    <property type="entry name" value="DUF3270"/>
    <property type="match status" value="1"/>
</dbReference>
<keyword evidence="1" id="KW-0812">Transmembrane</keyword>
<organism evidence="2 3">
    <name type="scientific">Streptococcus ferus</name>
    <dbReference type="NCBI Taxonomy" id="1345"/>
    <lineage>
        <taxon>Bacteria</taxon>
        <taxon>Bacillati</taxon>
        <taxon>Bacillota</taxon>
        <taxon>Bacilli</taxon>
        <taxon>Lactobacillales</taxon>
        <taxon>Streptococcaceae</taxon>
        <taxon>Streptococcus</taxon>
    </lineage>
</organism>
<dbReference type="AlphaFoldDB" id="A0A2X3VSU2"/>